<comment type="similarity">
    <text evidence="3">Belongs to the MoxR family.</text>
</comment>
<evidence type="ECO:0000256" key="2">
    <source>
        <dbReference type="ARBA" id="ARBA00022840"/>
    </source>
</evidence>
<keyword evidence="5" id="KW-0378">Hydrolase</keyword>
<dbReference type="Gene3D" id="3.40.50.300">
    <property type="entry name" value="P-loop containing nucleotide triphosphate hydrolases"/>
    <property type="match status" value="1"/>
</dbReference>
<dbReference type="Gene3D" id="1.10.8.80">
    <property type="entry name" value="Magnesium chelatase subunit I, C-Terminal domain"/>
    <property type="match status" value="1"/>
</dbReference>
<feature type="domain" description="AAA+ ATPase" evidence="4">
    <location>
        <begin position="43"/>
        <end position="184"/>
    </location>
</feature>
<accession>A0AAE4ANL9</accession>
<dbReference type="EC" id="3.6.3.-" evidence="5"/>
<dbReference type="SUPFAM" id="SSF52540">
    <property type="entry name" value="P-loop containing nucleoside triphosphate hydrolases"/>
    <property type="match status" value="1"/>
</dbReference>
<evidence type="ECO:0000256" key="3">
    <source>
        <dbReference type="ARBA" id="ARBA00061607"/>
    </source>
</evidence>
<dbReference type="InterPro" id="IPR011703">
    <property type="entry name" value="ATPase_AAA-3"/>
</dbReference>
<dbReference type="InterPro" id="IPR027417">
    <property type="entry name" value="P-loop_NTPase"/>
</dbReference>
<dbReference type="AlphaFoldDB" id="A0AAE4ANL9"/>
<dbReference type="GO" id="GO:0005524">
    <property type="term" value="F:ATP binding"/>
    <property type="evidence" value="ECO:0007669"/>
    <property type="project" value="UniProtKB-KW"/>
</dbReference>
<dbReference type="PANTHER" id="PTHR42759">
    <property type="entry name" value="MOXR FAMILY PROTEIN"/>
    <property type="match status" value="1"/>
</dbReference>
<keyword evidence="1" id="KW-0547">Nucleotide-binding</keyword>
<dbReference type="InterPro" id="IPR003593">
    <property type="entry name" value="AAA+_ATPase"/>
</dbReference>
<dbReference type="PIRSF" id="PIRSF002849">
    <property type="entry name" value="AAA_ATPase_chaperone_MoxR_prd"/>
    <property type="match status" value="1"/>
</dbReference>
<evidence type="ECO:0000256" key="1">
    <source>
        <dbReference type="ARBA" id="ARBA00022741"/>
    </source>
</evidence>
<dbReference type="Proteomes" id="UP001238163">
    <property type="component" value="Unassembled WGS sequence"/>
</dbReference>
<dbReference type="GO" id="GO:0016887">
    <property type="term" value="F:ATP hydrolysis activity"/>
    <property type="evidence" value="ECO:0007669"/>
    <property type="project" value="InterPro"/>
</dbReference>
<gene>
    <name evidence="5" type="ORF">J3R75_000614</name>
</gene>
<dbReference type="FunFam" id="3.40.50.300:FF:000640">
    <property type="entry name" value="MoxR family ATPase"/>
    <property type="match status" value="1"/>
</dbReference>
<evidence type="ECO:0000259" key="4">
    <source>
        <dbReference type="SMART" id="SM00382"/>
    </source>
</evidence>
<name>A0AAE4ANL9_9BACT</name>
<comment type="caution">
    <text evidence="5">The sequence shown here is derived from an EMBL/GenBank/DDBJ whole genome shotgun (WGS) entry which is preliminary data.</text>
</comment>
<evidence type="ECO:0000313" key="6">
    <source>
        <dbReference type="Proteomes" id="UP001238163"/>
    </source>
</evidence>
<dbReference type="InterPro" id="IPR050764">
    <property type="entry name" value="CbbQ/NirQ/NorQ/GpvN"/>
</dbReference>
<evidence type="ECO:0000313" key="5">
    <source>
        <dbReference type="EMBL" id="MDQ0288507.1"/>
    </source>
</evidence>
<organism evidence="5 6">
    <name type="scientific">Oligosphaera ethanolica</name>
    <dbReference type="NCBI Taxonomy" id="760260"/>
    <lineage>
        <taxon>Bacteria</taxon>
        <taxon>Pseudomonadati</taxon>
        <taxon>Lentisphaerota</taxon>
        <taxon>Oligosphaeria</taxon>
        <taxon>Oligosphaerales</taxon>
        <taxon>Oligosphaeraceae</taxon>
        <taxon>Oligosphaera</taxon>
    </lineage>
</organism>
<keyword evidence="6" id="KW-1185">Reference proteome</keyword>
<dbReference type="SMART" id="SM00382">
    <property type="entry name" value="AAA"/>
    <property type="match status" value="1"/>
</dbReference>
<dbReference type="RefSeq" id="WP_307259834.1">
    <property type="nucleotide sequence ID" value="NZ_JAUSVL010000001.1"/>
</dbReference>
<dbReference type="Pfam" id="PF17863">
    <property type="entry name" value="AAA_lid_2"/>
    <property type="match status" value="1"/>
</dbReference>
<dbReference type="InterPro" id="IPR041628">
    <property type="entry name" value="ChlI/MoxR_AAA_lid"/>
</dbReference>
<protein>
    <submittedName>
        <fullName evidence="5">MoxR-like ATPase</fullName>
        <ecNumber evidence="5">3.6.3.-</ecNumber>
    </submittedName>
</protein>
<keyword evidence="2" id="KW-0067">ATP-binding</keyword>
<dbReference type="PANTHER" id="PTHR42759:SF1">
    <property type="entry name" value="MAGNESIUM-CHELATASE SUBUNIT CHLD"/>
    <property type="match status" value="1"/>
</dbReference>
<proteinExistence type="inferred from homology"/>
<sequence>MQNPTHSADTVCSQRIAALREEIGRVLVGQRELVDGMIIGLLCGGHVLLEGRPGLAKTLAVKTLAQCLGGSFARIQFTPDLLPADICGCTLFNQAEKRFEAQPGPIAANVVLADEINRAPAKVQSALLEAMQEQQVTIAGRTMPLPQPFFVVATQNPIEHSGTYELPEAQKDRFMLQIELPYPRRDDEQAILERMATTASNTAAHAVLSCADVLALRQKVDAVHIAPRLREYVLDLVIATRPGEDAELRFVNRDALTGIGELIDCGASPRASLALVLASKAHALLNGRNHVTPHDIQACAPAVIAHRLVTSFEADAQKITPRDIVAQLLGLVPAP</sequence>
<reference evidence="5" key="1">
    <citation type="submission" date="2023-07" db="EMBL/GenBank/DDBJ databases">
        <title>Genomic Encyclopedia of Type Strains, Phase IV (KMG-IV): sequencing the most valuable type-strain genomes for metagenomic binning, comparative biology and taxonomic classification.</title>
        <authorList>
            <person name="Goeker M."/>
        </authorList>
    </citation>
    <scope>NUCLEOTIDE SEQUENCE</scope>
    <source>
        <strain evidence="5">DSM 24202</strain>
    </source>
</reference>
<dbReference type="EMBL" id="JAUSVL010000001">
    <property type="protein sequence ID" value="MDQ0288507.1"/>
    <property type="molecule type" value="Genomic_DNA"/>
</dbReference>
<dbReference type="CDD" id="cd00009">
    <property type="entry name" value="AAA"/>
    <property type="match status" value="1"/>
</dbReference>
<dbReference type="Pfam" id="PF07726">
    <property type="entry name" value="AAA_3"/>
    <property type="match status" value="1"/>
</dbReference>